<dbReference type="Proteomes" id="UP000663823">
    <property type="component" value="Unassembled WGS sequence"/>
</dbReference>
<gene>
    <name evidence="1" type="ORF">OTI717_LOCUS40183</name>
</gene>
<feature type="non-terminal residue" evidence="1">
    <location>
        <position position="1"/>
    </location>
</feature>
<name>A0A820EBB0_9BILA</name>
<protein>
    <submittedName>
        <fullName evidence="1">Uncharacterized protein</fullName>
    </submittedName>
</protein>
<sequence>EKLHNLRYFSLFCDILTVGYDDLILPLLQRMSNLEQLDLHIVAIHDDKFIDGNDLKKNIINNIPQLNKFEFNIHSNVSLDNQNELLSNEDIRKTFKDFKDSLVISRSDFFPSINEGQCHIYSYPYKISHYNNITNNFPGGLFKYVYQVSLYDERPFEHEFFIQIEKSFPFMKKLKVDNKEPQSNKQCYESRNNNRNLSNIKYPHLTNLYLYYSHDD</sequence>
<dbReference type="EMBL" id="CAJOAX010030575">
    <property type="protein sequence ID" value="CAF4243676.1"/>
    <property type="molecule type" value="Genomic_DNA"/>
</dbReference>
<comment type="caution">
    <text evidence="1">The sequence shown here is derived from an EMBL/GenBank/DDBJ whole genome shotgun (WGS) entry which is preliminary data.</text>
</comment>
<feature type="non-terminal residue" evidence="1">
    <location>
        <position position="216"/>
    </location>
</feature>
<evidence type="ECO:0000313" key="1">
    <source>
        <dbReference type="EMBL" id="CAF4243676.1"/>
    </source>
</evidence>
<evidence type="ECO:0000313" key="2">
    <source>
        <dbReference type="Proteomes" id="UP000663823"/>
    </source>
</evidence>
<organism evidence="1 2">
    <name type="scientific">Rotaria sordida</name>
    <dbReference type="NCBI Taxonomy" id="392033"/>
    <lineage>
        <taxon>Eukaryota</taxon>
        <taxon>Metazoa</taxon>
        <taxon>Spiralia</taxon>
        <taxon>Gnathifera</taxon>
        <taxon>Rotifera</taxon>
        <taxon>Eurotatoria</taxon>
        <taxon>Bdelloidea</taxon>
        <taxon>Philodinida</taxon>
        <taxon>Philodinidae</taxon>
        <taxon>Rotaria</taxon>
    </lineage>
</organism>
<dbReference type="AlphaFoldDB" id="A0A820EBB0"/>
<accession>A0A820EBB0</accession>
<reference evidence="1" key="1">
    <citation type="submission" date="2021-02" db="EMBL/GenBank/DDBJ databases">
        <authorList>
            <person name="Nowell W R."/>
        </authorList>
    </citation>
    <scope>NUCLEOTIDE SEQUENCE</scope>
</reference>
<proteinExistence type="predicted"/>